<gene>
    <name evidence="1" type="ORF">LPJ64_000578</name>
</gene>
<keyword evidence="2" id="KW-1185">Reference proteome</keyword>
<comment type="caution">
    <text evidence="1">The sequence shown here is derived from an EMBL/GenBank/DDBJ whole genome shotgun (WGS) entry which is preliminary data.</text>
</comment>
<dbReference type="Proteomes" id="UP001145021">
    <property type="component" value="Unassembled WGS sequence"/>
</dbReference>
<evidence type="ECO:0000313" key="1">
    <source>
        <dbReference type="EMBL" id="KAJ1648125.1"/>
    </source>
</evidence>
<reference evidence="1" key="1">
    <citation type="submission" date="2022-07" db="EMBL/GenBank/DDBJ databases">
        <title>Phylogenomic reconstructions and comparative analyses of Kickxellomycotina fungi.</title>
        <authorList>
            <person name="Reynolds N.K."/>
            <person name="Stajich J.E."/>
            <person name="Barry K."/>
            <person name="Grigoriev I.V."/>
            <person name="Crous P."/>
            <person name="Smith M.E."/>
        </authorList>
    </citation>
    <scope>NUCLEOTIDE SEQUENCE</scope>
    <source>
        <strain evidence="1">NBRC 105413</strain>
    </source>
</reference>
<dbReference type="AlphaFoldDB" id="A0A9W7XRM3"/>
<proteinExistence type="predicted"/>
<evidence type="ECO:0000313" key="2">
    <source>
        <dbReference type="Proteomes" id="UP001145021"/>
    </source>
</evidence>
<sequence>MSMSYYNTPMQRGFEDEPEECTCGECPANNISRRIYVRIMYGALQAMHDLQIEIERLTPNSLLDPSDLGCSYPYNWLPSNVRNPRREALFGAHNILLVIYILMQEGEIPLVHNILETCYKTGERALSTSEYIECGGTVSHILHELTLQVEADLRGEACYVDADDLVEVLDKIRPCALDRDLQHWREAIGMQ</sequence>
<dbReference type="EMBL" id="JANBOH010000011">
    <property type="protein sequence ID" value="KAJ1648125.1"/>
    <property type="molecule type" value="Genomic_DNA"/>
</dbReference>
<organism evidence="1 2">
    <name type="scientific">Coemansia asiatica</name>
    <dbReference type="NCBI Taxonomy" id="1052880"/>
    <lineage>
        <taxon>Eukaryota</taxon>
        <taxon>Fungi</taxon>
        <taxon>Fungi incertae sedis</taxon>
        <taxon>Zoopagomycota</taxon>
        <taxon>Kickxellomycotina</taxon>
        <taxon>Kickxellomycetes</taxon>
        <taxon>Kickxellales</taxon>
        <taxon>Kickxellaceae</taxon>
        <taxon>Coemansia</taxon>
    </lineage>
</organism>
<name>A0A9W7XRM3_9FUNG</name>
<protein>
    <submittedName>
        <fullName evidence="1">Uncharacterized protein</fullName>
    </submittedName>
</protein>
<accession>A0A9W7XRM3</accession>